<gene>
    <name evidence="1" type="ORF">PCIT_b0069</name>
</gene>
<evidence type="ECO:0000313" key="1">
    <source>
        <dbReference type="EMBL" id="KAF7764149.1"/>
    </source>
</evidence>
<evidence type="ECO:0000313" key="2">
    <source>
        <dbReference type="Proteomes" id="UP000016487"/>
    </source>
</evidence>
<sequence length="47" mass="5343">MPERFISVAPLTSKHFAALDRILRDNRVVNNVVIIGSFVVESLFTNR</sequence>
<proteinExistence type="predicted"/>
<dbReference type="Proteomes" id="UP000016487">
    <property type="component" value="Unassembled WGS sequence"/>
</dbReference>
<name>A0AAD4FPN3_9GAMM</name>
<reference evidence="1" key="2">
    <citation type="submission" date="2015-03" db="EMBL/GenBank/DDBJ databases">
        <title>Genome sequence of Pseudoalteromonas citrea.</title>
        <authorList>
            <person name="Xie B.-B."/>
            <person name="Rong J.-C."/>
            <person name="Qin Q.-L."/>
            <person name="Zhang Y.-Z."/>
        </authorList>
    </citation>
    <scope>NUCLEOTIDE SEQUENCE</scope>
    <source>
        <strain evidence="1">DSM 8771</strain>
    </source>
</reference>
<reference evidence="1" key="1">
    <citation type="journal article" date="2012" name="J. Bacteriol.">
        <title>Genome sequences of type strains of seven species of the marine bacterium Pseudoalteromonas.</title>
        <authorList>
            <person name="Xie B.B."/>
            <person name="Shu Y.L."/>
            <person name="Qin Q.L."/>
            <person name="Rong J.C."/>
            <person name="Zhang X.Y."/>
            <person name="Chen X.L."/>
            <person name="Shi M."/>
            <person name="He H.L."/>
            <person name="Zhou B.C."/>
            <person name="Zhang Y.Z."/>
        </authorList>
    </citation>
    <scope>NUCLEOTIDE SEQUENCE</scope>
    <source>
        <strain evidence="1">DSM 8771</strain>
    </source>
</reference>
<dbReference type="AlphaFoldDB" id="A0AAD4FPN3"/>
<dbReference type="EMBL" id="AHBZ03000027">
    <property type="protein sequence ID" value="KAF7764149.1"/>
    <property type="molecule type" value="Genomic_DNA"/>
</dbReference>
<organism evidence="1 2">
    <name type="scientific">Pseudoalteromonas citrea</name>
    <dbReference type="NCBI Taxonomy" id="43655"/>
    <lineage>
        <taxon>Bacteria</taxon>
        <taxon>Pseudomonadati</taxon>
        <taxon>Pseudomonadota</taxon>
        <taxon>Gammaproteobacteria</taxon>
        <taxon>Alteromonadales</taxon>
        <taxon>Pseudoalteromonadaceae</taxon>
        <taxon>Pseudoalteromonas</taxon>
    </lineage>
</organism>
<protein>
    <submittedName>
        <fullName evidence="1">Uncharacterized protein</fullName>
    </submittedName>
</protein>
<comment type="caution">
    <text evidence="1">The sequence shown here is derived from an EMBL/GenBank/DDBJ whole genome shotgun (WGS) entry which is preliminary data.</text>
</comment>
<accession>A0AAD4FPN3</accession>